<proteinExistence type="predicted"/>
<dbReference type="EMBL" id="CAEKKB010000007">
    <property type="protein sequence ID" value="CAB4316357.1"/>
    <property type="molecule type" value="Genomic_DNA"/>
</dbReference>
<feature type="compositionally biased region" description="Basic and acidic residues" evidence="1">
    <location>
        <begin position="225"/>
        <end position="259"/>
    </location>
</feature>
<evidence type="ECO:0000256" key="1">
    <source>
        <dbReference type="SAM" id="MobiDB-lite"/>
    </source>
</evidence>
<evidence type="ECO:0000259" key="2">
    <source>
        <dbReference type="Pfam" id="PF03732"/>
    </source>
</evidence>
<reference evidence="4" key="1">
    <citation type="journal article" date="2020" name="Genome Biol.">
        <title>Gamete binning: chromosome-level and haplotype-resolved genome assembly enabled by high-throughput single-cell sequencing of gamete genomes.</title>
        <authorList>
            <person name="Campoy J.A."/>
            <person name="Sun H."/>
            <person name="Goel M."/>
            <person name="Jiao W.-B."/>
            <person name="Folz-Donahue K."/>
            <person name="Wang N."/>
            <person name="Rubio M."/>
            <person name="Liu C."/>
            <person name="Kukat C."/>
            <person name="Ruiz D."/>
            <person name="Huettel B."/>
            <person name="Schneeberger K."/>
        </authorList>
    </citation>
    <scope>NUCLEOTIDE SEQUENCE [LARGE SCALE GENOMIC DNA]</scope>
    <source>
        <strain evidence="4">cv. Rojo Pasion</strain>
    </source>
</reference>
<feature type="domain" description="Retrotransposon gag" evidence="2">
    <location>
        <begin position="88"/>
        <end position="177"/>
    </location>
</feature>
<protein>
    <recommendedName>
        <fullName evidence="2">Retrotransposon gag domain-containing protein</fullName>
    </recommendedName>
</protein>
<gene>
    <name evidence="3" type="ORF">ORAREDHAP_LOCUS41531</name>
</gene>
<feature type="region of interest" description="Disordered" evidence="1">
    <location>
        <begin position="208"/>
        <end position="271"/>
    </location>
</feature>
<sequence>MQDEMDRKVELRLTALERERDPGPLNPVTTTDTLPFTKDILEFKLPKDFKQPRMRLYDGTTDPVDFLNDFGYWMNVKDAGDAMKCPAFPLLLEGSAKDWFKSLKPNSISSFDLLKQSFVNQFLLASKKRYPPNYLISIRQGPKEKLQDYINYFNREVINIPSCSKDMAYTALLAGFRRGPFLFHVNKFPPKSYEDLVSEAYHHAIAEEMKYDTPEGKDPSQPGVGDKRREDRKDVLEKPDYKKERFENLDEVREDRDRPQNLFRQLHPLEY</sequence>
<name>A0A6J5XVK6_PRUAR</name>
<dbReference type="OrthoDB" id="1934512at2759"/>
<evidence type="ECO:0000313" key="4">
    <source>
        <dbReference type="Proteomes" id="UP000507245"/>
    </source>
</evidence>
<accession>A0A6J5XVK6</accession>
<keyword evidence="4" id="KW-1185">Reference proteome</keyword>
<dbReference type="PANTHER" id="PTHR33223">
    <property type="entry name" value="CCHC-TYPE DOMAIN-CONTAINING PROTEIN"/>
    <property type="match status" value="1"/>
</dbReference>
<dbReference type="AlphaFoldDB" id="A0A6J5XVK6"/>
<dbReference type="PANTHER" id="PTHR33223:SF10">
    <property type="entry name" value="AMINOTRANSFERASE-LIKE PLANT MOBILE DOMAIN-CONTAINING PROTEIN"/>
    <property type="match status" value="1"/>
</dbReference>
<dbReference type="Pfam" id="PF03732">
    <property type="entry name" value="Retrotrans_gag"/>
    <property type="match status" value="1"/>
</dbReference>
<organism evidence="3 4">
    <name type="scientific">Prunus armeniaca</name>
    <name type="common">Apricot</name>
    <name type="synonym">Armeniaca vulgaris</name>
    <dbReference type="NCBI Taxonomy" id="36596"/>
    <lineage>
        <taxon>Eukaryota</taxon>
        <taxon>Viridiplantae</taxon>
        <taxon>Streptophyta</taxon>
        <taxon>Embryophyta</taxon>
        <taxon>Tracheophyta</taxon>
        <taxon>Spermatophyta</taxon>
        <taxon>Magnoliopsida</taxon>
        <taxon>eudicotyledons</taxon>
        <taxon>Gunneridae</taxon>
        <taxon>Pentapetalae</taxon>
        <taxon>rosids</taxon>
        <taxon>fabids</taxon>
        <taxon>Rosales</taxon>
        <taxon>Rosaceae</taxon>
        <taxon>Amygdaloideae</taxon>
        <taxon>Amygdaleae</taxon>
        <taxon>Prunus</taxon>
    </lineage>
</organism>
<dbReference type="Proteomes" id="UP000507245">
    <property type="component" value="Unassembled WGS sequence"/>
</dbReference>
<evidence type="ECO:0000313" key="3">
    <source>
        <dbReference type="EMBL" id="CAB4316357.1"/>
    </source>
</evidence>
<feature type="compositionally biased region" description="Basic and acidic residues" evidence="1">
    <location>
        <begin position="208"/>
        <end position="218"/>
    </location>
</feature>
<dbReference type="InterPro" id="IPR005162">
    <property type="entry name" value="Retrotrans_gag_dom"/>
</dbReference>